<organism evidence="4 5">
    <name type="scientific">Demequina zhanjiangensis</name>
    <dbReference type="NCBI Taxonomy" id="3051659"/>
    <lineage>
        <taxon>Bacteria</taxon>
        <taxon>Bacillati</taxon>
        <taxon>Actinomycetota</taxon>
        <taxon>Actinomycetes</taxon>
        <taxon>Micrococcales</taxon>
        <taxon>Demequinaceae</taxon>
        <taxon>Demequina</taxon>
    </lineage>
</organism>
<evidence type="ECO:0000256" key="1">
    <source>
        <dbReference type="ARBA" id="ARBA00022679"/>
    </source>
</evidence>
<dbReference type="SUPFAM" id="SSF55729">
    <property type="entry name" value="Acyl-CoA N-acyltransferases (Nat)"/>
    <property type="match status" value="1"/>
</dbReference>
<evidence type="ECO:0000313" key="4">
    <source>
        <dbReference type="EMBL" id="MDN4472314.1"/>
    </source>
</evidence>
<evidence type="ECO:0000256" key="2">
    <source>
        <dbReference type="ARBA" id="ARBA00023315"/>
    </source>
</evidence>
<dbReference type="PANTHER" id="PTHR43072:SF23">
    <property type="entry name" value="UPF0039 PROTEIN C11D3.02C"/>
    <property type="match status" value="1"/>
</dbReference>
<keyword evidence="2" id="KW-0012">Acyltransferase</keyword>
<proteinExistence type="predicted"/>
<dbReference type="InterPro" id="IPR000182">
    <property type="entry name" value="GNAT_dom"/>
</dbReference>
<dbReference type="Pfam" id="PF13420">
    <property type="entry name" value="Acetyltransf_4"/>
    <property type="match status" value="1"/>
</dbReference>
<protein>
    <submittedName>
        <fullName evidence="4">N-acetyltransferase family protein</fullName>
    </submittedName>
</protein>
<keyword evidence="1" id="KW-0808">Transferase</keyword>
<dbReference type="EMBL" id="JAUHPV010000002">
    <property type="protein sequence ID" value="MDN4472314.1"/>
    <property type="molecule type" value="Genomic_DNA"/>
</dbReference>
<evidence type="ECO:0000313" key="5">
    <source>
        <dbReference type="Proteomes" id="UP001172738"/>
    </source>
</evidence>
<dbReference type="Gene3D" id="3.40.630.30">
    <property type="match status" value="1"/>
</dbReference>
<comment type="caution">
    <text evidence="4">The sequence shown here is derived from an EMBL/GenBank/DDBJ whole genome shotgun (WGS) entry which is preliminary data.</text>
</comment>
<sequence length="177" mass="19519">MPFRPTLRDATPDDGAAAAAIYNPYVRDTVISFETEEVPVEQMGARIAKVQSAGLPWLIAEDADERTMLGFAYAGPFQERDAYRHALELTVYLDPDARGGGIGTLLYGALIERVRDLPDSSRHSPAHGLYSRIALPNDASAALHERFGFSRVGTFTEVGFKHGQWVDVGIWQLLLED</sequence>
<dbReference type="CDD" id="cd04301">
    <property type="entry name" value="NAT_SF"/>
    <property type="match status" value="1"/>
</dbReference>
<dbReference type="PANTHER" id="PTHR43072">
    <property type="entry name" value="N-ACETYLTRANSFERASE"/>
    <property type="match status" value="1"/>
</dbReference>
<dbReference type="InterPro" id="IPR016181">
    <property type="entry name" value="Acyl_CoA_acyltransferase"/>
</dbReference>
<reference evidence="4" key="1">
    <citation type="submission" date="2023-06" db="EMBL/GenBank/DDBJ databases">
        <title>SYSU T00b26.</title>
        <authorList>
            <person name="Gao L."/>
            <person name="Fang B.-Z."/>
            <person name="Li W.-J."/>
        </authorList>
    </citation>
    <scope>NUCLEOTIDE SEQUENCE</scope>
    <source>
        <strain evidence="4">SYSU T00b26</strain>
    </source>
</reference>
<dbReference type="RefSeq" id="WP_301126766.1">
    <property type="nucleotide sequence ID" value="NZ_JAUHPV010000002.1"/>
</dbReference>
<dbReference type="PROSITE" id="PS51186">
    <property type="entry name" value="GNAT"/>
    <property type="match status" value="1"/>
</dbReference>
<accession>A0ABT8G037</accession>
<keyword evidence="5" id="KW-1185">Reference proteome</keyword>
<evidence type="ECO:0000259" key="3">
    <source>
        <dbReference type="PROSITE" id="PS51186"/>
    </source>
</evidence>
<dbReference type="Proteomes" id="UP001172738">
    <property type="component" value="Unassembled WGS sequence"/>
</dbReference>
<gene>
    <name evidence="4" type="ORF">QQX04_04835</name>
</gene>
<name>A0ABT8G037_9MICO</name>
<feature type="domain" description="N-acetyltransferase" evidence="3">
    <location>
        <begin position="5"/>
        <end position="176"/>
    </location>
</feature>